<evidence type="ECO:0000313" key="5">
    <source>
        <dbReference type="EMBL" id="NNG37232.1"/>
    </source>
</evidence>
<dbReference type="GO" id="GO:0045892">
    <property type="term" value="P:negative regulation of DNA-templated transcription"/>
    <property type="evidence" value="ECO:0007669"/>
    <property type="project" value="InterPro"/>
</dbReference>
<keyword evidence="6" id="KW-1185">Reference proteome</keyword>
<evidence type="ECO:0000256" key="3">
    <source>
        <dbReference type="ARBA" id="ARBA00023125"/>
    </source>
</evidence>
<dbReference type="AlphaFoldDB" id="A0A849AK87"/>
<dbReference type="Gene3D" id="6.10.140.850">
    <property type="match status" value="1"/>
</dbReference>
<dbReference type="InterPro" id="IPR036388">
    <property type="entry name" value="WH-like_DNA-bd_sf"/>
</dbReference>
<proteinExistence type="inferred from homology"/>
<dbReference type="Proteomes" id="UP000562984">
    <property type="component" value="Unassembled WGS sequence"/>
</dbReference>
<keyword evidence="4" id="KW-0804">Transcription</keyword>
<organism evidence="5 6">
    <name type="scientific">Nakamurella aerolata</name>
    <dbReference type="NCBI Taxonomy" id="1656892"/>
    <lineage>
        <taxon>Bacteria</taxon>
        <taxon>Bacillati</taxon>
        <taxon>Actinomycetota</taxon>
        <taxon>Actinomycetes</taxon>
        <taxon>Nakamurellales</taxon>
        <taxon>Nakamurellaceae</taxon>
        <taxon>Nakamurella</taxon>
    </lineage>
</organism>
<dbReference type="Pfam" id="PF03965">
    <property type="entry name" value="Penicillinase_R"/>
    <property type="match status" value="1"/>
</dbReference>
<dbReference type="GO" id="GO:0003677">
    <property type="term" value="F:DNA binding"/>
    <property type="evidence" value="ECO:0007669"/>
    <property type="project" value="UniProtKB-KW"/>
</dbReference>
<dbReference type="InterPro" id="IPR036390">
    <property type="entry name" value="WH_DNA-bd_sf"/>
</dbReference>
<keyword evidence="3" id="KW-0238">DNA-binding</keyword>
<keyword evidence="2" id="KW-0805">Transcription regulation</keyword>
<accession>A0A849AK87</accession>
<dbReference type="RefSeq" id="WP_171200931.1">
    <property type="nucleotide sequence ID" value="NZ_JABEND010000011.1"/>
</dbReference>
<dbReference type="InterPro" id="IPR005650">
    <property type="entry name" value="BlaI_family"/>
</dbReference>
<protein>
    <submittedName>
        <fullName evidence="5">BlaI/MecI/CopY family transcriptional regulator</fullName>
    </submittedName>
</protein>
<evidence type="ECO:0000313" key="6">
    <source>
        <dbReference type="Proteomes" id="UP000562984"/>
    </source>
</evidence>
<name>A0A849AK87_9ACTN</name>
<sequence>MTQRGELERAVMQALWAADGSLTARDVAEHLADRDLAMTTVLTVLGRLESKGLVVRSRAGRAHTYAPAADRAEHTAELMRQALDSGGDRRDALVRFVDAVSDDDLAALRRALDER</sequence>
<evidence type="ECO:0000256" key="1">
    <source>
        <dbReference type="ARBA" id="ARBA00011046"/>
    </source>
</evidence>
<dbReference type="EMBL" id="JABEND010000011">
    <property type="protein sequence ID" value="NNG37232.1"/>
    <property type="molecule type" value="Genomic_DNA"/>
</dbReference>
<gene>
    <name evidence="5" type="ORF">HKD39_16280</name>
</gene>
<comment type="caution">
    <text evidence="5">The sequence shown here is derived from an EMBL/GenBank/DDBJ whole genome shotgun (WGS) entry which is preliminary data.</text>
</comment>
<comment type="similarity">
    <text evidence="1">Belongs to the BlaI transcriptional regulatory family.</text>
</comment>
<dbReference type="SUPFAM" id="SSF46785">
    <property type="entry name" value="Winged helix' DNA-binding domain"/>
    <property type="match status" value="1"/>
</dbReference>
<reference evidence="5 6" key="1">
    <citation type="submission" date="2020-05" db="EMBL/GenBank/DDBJ databases">
        <title>Nakamurella sp. DB0629 isolated from air conditioner.</title>
        <authorList>
            <person name="Kim D.H."/>
            <person name="Kim D.-U."/>
        </authorList>
    </citation>
    <scope>NUCLEOTIDE SEQUENCE [LARGE SCALE GENOMIC DNA]</scope>
    <source>
        <strain evidence="5 6">DB0629</strain>
    </source>
</reference>
<dbReference type="Gene3D" id="1.10.10.10">
    <property type="entry name" value="Winged helix-like DNA-binding domain superfamily/Winged helix DNA-binding domain"/>
    <property type="match status" value="1"/>
</dbReference>
<evidence type="ECO:0000256" key="2">
    <source>
        <dbReference type="ARBA" id="ARBA00023015"/>
    </source>
</evidence>
<evidence type="ECO:0000256" key="4">
    <source>
        <dbReference type="ARBA" id="ARBA00023163"/>
    </source>
</evidence>